<evidence type="ECO:0000256" key="4">
    <source>
        <dbReference type="ARBA" id="ARBA00022475"/>
    </source>
</evidence>
<evidence type="ECO:0000313" key="10">
    <source>
        <dbReference type="Proteomes" id="UP000054740"/>
    </source>
</evidence>
<dbReference type="InterPro" id="IPR004763">
    <property type="entry name" value="CusA-like"/>
</dbReference>
<reference evidence="10" key="1">
    <citation type="submission" date="2016-01" db="EMBL/GenBank/DDBJ databases">
        <authorList>
            <person name="Peeters C."/>
        </authorList>
    </citation>
    <scope>NUCLEOTIDE SEQUENCE [LARGE SCALE GENOMIC DNA]</scope>
</reference>
<keyword evidence="10" id="KW-1185">Reference proteome</keyword>
<name>A0A158GKY4_CABCO</name>
<dbReference type="Gene3D" id="3.30.70.1440">
    <property type="entry name" value="Multidrug efflux transporter AcrB pore domain"/>
    <property type="match status" value="1"/>
</dbReference>
<dbReference type="SUPFAM" id="SSF82693">
    <property type="entry name" value="Multidrug efflux transporter AcrB pore domain, PN1, PN2, PC1 and PC2 subdomains"/>
    <property type="match status" value="3"/>
</dbReference>
<dbReference type="RefSeq" id="WP_053571796.1">
    <property type="nucleotide sequence ID" value="NZ_FCNY02000004.1"/>
</dbReference>
<feature type="transmembrane region" description="Helical" evidence="8">
    <location>
        <begin position="914"/>
        <end position="933"/>
    </location>
</feature>
<evidence type="ECO:0000313" key="9">
    <source>
        <dbReference type="EMBL" id="SAL32070.1"/>
    </source>
</evidence>
<feature type="transmembrane region" description="Helical" evidence="8">
    <location>
        <begin position="1017"/>
        <end position="1040"/>
    </location>
</feature>
<organism evidence="9 10">
    <name type="scientific">Caballeronia cordobensis</name>
    <name type="common">Burkholderia cordobensis</name>
    <dbReference type="NCBI Taxonomy" id="1353886"/>
    <lineage>
        <taxon>Bacteria</taxon>
        <taxon>Pseudomonadati</taxon>
        <taxon>Pseudomonadota</taxon>
        <taxon>Betaproteobacteria</taxon>
        <taxon>Burkholderiales</taxon>
        <taxon>Burkholderiaceae</taxon>
        <taxon>Caballeronia</taxon>
    </lineage>
</organism>
<dbReference type="Gene3D" id="1.20.1640.10">
    <property type="entry name" value="Multidrug efflux transporter AcrB transmembrane domain"/>
    <property type="match status" value="2"/>
</dbReference>
<evidence type="ECO:0000256" key="6">
    <source>
        <dbReference type="ARBA" id="ARBA00022989"/>
    </source>
</evidence>
<accession>A0A158GKY4</accession>
<dbReference type="PANTHER" id="PTHR32063">
    <property type="match status" value="1"/>
</dbReference>
<dbReference type="EMBL" id="FCNY02000004">
    <property type="protein sequence ID" value="SAL32070.1"/>
    <property type="molecule type" value="Genomic_DNA"/>
</dbReference>
<evidence type="ECO:0000256" key="5">
    <source>
        <dbReference type="ARBA" id="ARBA00022692"/>
    </source>
</evidence>
<dbReference type="SUPFAM" id="SSF82714">
    <property type="entry name" value="Multidrug efflux transporter AcrB TolC docking domain, DN and DC subdomains"/>
    <property type="match status" value="2"/>
</dbReference>
<evidence type="ECO:0000256" key="2">
    <source>
        <dbReference type="ARBA" id="ARBA00010942"/>
    </source>
</evidence>
<dbReference type="GO" id="GO:0042910">
    <property type="term" value="F:xenobiotic transmembrane transporter activity"/>
    <property type="evidence" value="ECO:0007669"/>
    <property type="project" value="TreeGrafter"/>
</dbReference>
<dbReference type="Gene3D" id="3.30.2090.10">
    <property type="entry name" value="Multidrug efflux transporter AcrB TolC docking domain, DN and DC subdomains"/>
    <property type="match status" value="2"/>
</dbReference>
<evidence type="ECO:0000256" key="1">
    <source>
        <dbReference type="ARBA" id="ARBA00004651"/>
    </source>
</evidence>
<evidence type="ECO:0000256" key="8">
    <source>
        <dbReference type="SAM" id="Phobius"/>
    </source>
</evidence>
<proteinExistence type="inferred from homology"/>
<comment type="similarity">
    <text evidence="2">Belongs to the resistance-nodulation-cell division (RND) (TC 2.A.6) family.</text>
</comment>
<comment type="subcellular location">
    <subcellularLocation>
        <location evidence="1">Cell membrane</location>
        <topology evidence="1">Multi-pass membrane protein</topology>
    </subcellularLocation>
</comment>
<feature type="transmembrane region" description="Helical" evidence="8">
    <location>
        <begin position="451"/>
        <end position="472"/>
    </location>
</feature>
<dbReference type="InterPro" id="IPR027463">
    <property type="entry name" value="AcrB_DN_DC_subdom"/>
</dbReference>
<feature type="transmembrane region" description="Helical" evidence="8">
    <location>
        <begin position="540"/>
        <end position="558"/>
    </location>
</feature>
<feature type="transmembrane region" description="Helical" evidence="8">
    <location>
        <begin position="484"/>
        <end position="507"/>
    </location>
</feature>
<feature type="transmembrane region" description="Helical" evidence="8">
    <location>
        <begin position="395"/>
        <end position="418"/>
    </location>
</feature>
<evidence type="ECO:0000256" key="3">
    <source>
        <dbReference type="ARBA" id="ARBA00022448"/>
    </source>
</evidence>
<protein>
    <submittedName>
        <fullName evidence="9">Cation transporter</fullName>
    </submittedName>
</protein>
<dbReference type="SUPFAM" id="SSF82866">
    <property type="entry name" value="Multidrug efflux transporter AcrB transmembrane domain"/>
    <property type="match status" value="2"/>
</dbReference>
<keyword evidence="4" id="KW-1003">Cell membrane</keyword>
<keyword evidence="5 8" id="KW-0812">Transmembrane</keyword>
<keyword evidence="6 8" id="KW-1133">Transmembrane helix</keyword>
<dbReference type="PRINTS" id="PR00702">
    <property type="entry name" value="ACRIFLAVINRP"/>
</dbReference>
<dbReference type="InterPro" id="IPR001036">
    <property type="entry name" value="Acrflvin-R"/>
</dbReference>
<dbReference type="GO" id="GO:0005886">
    <property type="term" value="C:plasma membrane"/>
    <property type="evidence" value="ECO:0007669"/>
    <property type="project" value="UniProtKB-SubCell"/>
</dbReference>
<gene>
    <name evidence="9" type="ORF">AWB70_02086</name>
</gene>
<dbReference type="AlphaFoldDB" id="A0A158GKY4"/>
<dbReference type="Gene3D" id="3.30.70.1430">
    <property type="entry name" value="Multidrug efflux transporter AcrB pore domain"/>
    <property type="match status" value="2"/>
</dbReference>
<dbReference type="PANTHER" id="PTHR32063:SF24">
    <property type="entry name" value="CATION EFFLUX SYSTEM (ACRB_ACRD_ACRF FAMILY)"/>
    <property type="match status" value="1"/>
</dbReference>
<keyword evidence="7 8" id="KW-0472">Membrane</keyword>
<dbReference type="Pfam" id="PF00873">
    <property type="entry name" value="ACR_tran"/>
    <property type="match status" value="1"/>
</dbReference>
<keyword evidence="3" id="KW-0813">Transport</keyword>
<evidence type="ECO:0000256" key="7">
    <source>
        <dbReference type="ARBA" id="ARBA00023136"/>
    </source>
</evidence>
<dbReference type="Gene3D" id="3.30.70.1320">
    <property type="entry name" value="Multidrug efflux transporter AcrB pore domain like"/>
    <property type="match status" value="1"/>
</dbReference>
<sequence length="1075" mass="116663">MFERLIRFAIAHRWLVMLAVAAVAAFGVYSYQKLPIDAVPDITNVQVQINTAAPGYSPLEAEQRITYPVETAMAGLPNLEKTRSISRYGLSQVTVIFKDGTDIYFARQLVNERIQEAKDKLPPGATPAMGPTSTGLGEIYLWTVEAEPSARKSDGTRYTPSDLRELQDWVVKPQLRNVPGVTEVNSIGGYVKEFRIAPNPTKLMSYGLTLADVVRAVERNNDNVGAGYIEKRGEQYLVRVPGQARSAEDLANVVLTNVGGVPVRVKDIAQVDTGRELRTGAATSNGEEVVLGTVFMLMGENSRAVSKAVALKMDDVNRSLPRGVRAIPVYDRTHLVEKAVDTVKKNLLEGAVLVIVILFLFLGNIRAAIITALVIPLSMLMTFTGMVNAKVSANLMSLGALDFGIIVDGAVVIVENCVRRLAHAQTLRGRPLTREERFAEVFGASQEARRALVFGQLIIMVVYLPIFALTGVEGKMFHPMAVTVVMALAAAMVLTVTFIPAAVALFIGDRVEEKENRIMGWARRAYEPVLNRFMAQPRRVLTGAVVIVALTLGLATRLGSEFIPSLNEGDLAVAALRIPGTSLSQSLDMQKTIEKTLKQRFPEIDRVFARTGTAEIAADPMPPNLSDGYVMLKPAKEWPDPGKSRDKLIKEIETVLAELPGNAYEFSQPIQLRFNELISGVRSDVAVKIFGDDMSMLNDTGEKIAAALNKVPGASEVKVEQTTGLPVLTINLEREKLARYGVTVADIQDAIAAAVGGQKAGTLFQGDRRFDIVVRLPDELRSDIEAIKRLPIALPAAALTPASGPVVQAPYVPLAELATLEVGPGPNQISREDGKRRVVVSANVRGRDVGSFVADARQQIRQDVQIPAGYWVSWGGQFEQLQSASERLKLVVPLSLFMVFVLLFVMFNNVKDGLLVFTGIPFALSGGVVSLWLRGIPLSITAAVGFIALSGVAVLNGLVMISFIRSLREGGAQLDAAVREGALTRLRPVLMTALVASIGFLPMAFATGTGSEVQRPLATVVIGGILSSTALTLLVLPVLYRVSHATSMRSMFERRFGLIVPSWLQRRLRHSRGNV</sequence>
<dbReference type="Proteomes" id="UP000054740">
    <property type="component" value="Unassembled WGS sequence"/>
</dbReference>
<feature type="transmembrane region" description="Helical" evidence="8">
    <location>
        <begin position="939"/>
        <end position="964"/>
    </location>
</feature>
<dbReference type="NCBIfam" id="TIGR00914">
    <property type="entry name" value="2A0601"/>
    <property type="match status" value="1"/>
</dbReference>
<dbReference type="GO" id="GO:0008324">
    <property type="term" value="F:monoatomic cation transmembrane transporter activity"/>
    <property type="evidence" value="ECO:0007669"/>
    <property type="project" value="InterPro"/>
</dbReference>
<feature type="transmembrane region" description="Helical" evidence="8">
    <location>
        <begin position="890"/>
        <end position="907"/>
    </location>
</feature>
<feature type="transmembrane region" description="Helical" evidence="8">
    <location>
        <begin position="985"/>
        <end position="1005"/>
    </location>
</feature>